<dbReference type="STRING" id="1121945.GCA_000421805_02637"/>
<dbReference type="InterPro" id="IPR050638">
    <property type="entry name" value="AA-Vitamin_Transporters"/>
</dbReference>
<dbReference type="InterPro" id="IPR000620">
    <property type="entry name" value="EamA_dom"/>
</dbReference>
<dbReference type="RefSeq" id="WP_085682761.1">
    <property type="nucleotide sequence ID" value="NZ_NEDJ01000048.1"/>
</dbReference>
<name>A0A1X4GK54_HALEZ</name>
<evidence type="ECO:0000313" key="8">
    <source>
        <dbReference type="Proteomes" id="UP000193587"/>
    </source>
</evidence>
<feature type="transmembrane region" description="Helical" evidence="5">
    <location>
        <begin position="249"/>
        <end position="269"/>
    </location>
</feature>
<dbReference type="InterPro" id="IPR037185">
    <property type="entry name" value="EmrE-like"/>
</dbReference>
<evidence type="ECO:0000256" key="4">
    <source>
        <dbReference type="ARBA" id="ARBA00023136"/>
    </source>
</evidence>
<dbReference type="EMBL" id="NEDJ01000048">
    <property type="protein sequence ID" value="OSO97564.1"/>
    <property type="molecule type" value="Genomic_DNA"/>
</dbReference>
<dbReference type="SUPFAM" id="SSF103481">
    <property type="entry name" value="Multidrug resistance efflux transporter EmrE"/>
    <property type="match status" value="1"/>
</dbReference>
<keyword evidence="3 5" id="KW-1133">Transmembrane helix</keyword>
<organism evidence="7 8">
    <name type="scientific">Halorubrum ezzemoulense DSM 17463</name>
    <dbReference type="NCBI Taxonomy" id="1121945"/>
    <lineage>
        <taxon>Archaea</taxon>
        <taxon>Methanobacteriati</taxon>
        <taxon>Methanobacteriota</taxon>
        <taxon>Stenosarchaea group</taxon>
        <taxon>Halobacteria</taxon>
        <taxon>Halobacteriales</taxon>
        <taxon>Haloferacaceae</taxon>
        <taxon>Halorubrum</taxon>
    </lineage>
</organism>
<reference evidence="7 8" key="1">
    <citation type="submission" date="2017-04" db="EMBL/GenBank/DDBJ databases">
        <title>MLSA of the genus Halorubrum.</title>
        <authorList>
            <person name="De La Haba R."/>
            <person name="Sanchez-Porro C."/>
            <person name="Infante-Dominguez C."/>
            <person name="Ventosa A."/>
        </authorList>
    </citation>
    <scope>NUCLEOTIDE SEQUENCE [LARGE SCALE GENOMIC DNA]</scope>
    <source>
        <strain evidence="7 8">DSM 17463</strain>
    </source>
</reference>
<dbReference type="Proteomes" id="UP000193587">
    <property type="component" value="Unassembled WGS sequence"/>
</dbReference>
<feature type="transmembrane region" description="Helical" evidence="5">
    <location>
        <begin position="276"/>
        <end position="292"/>
    </location>
</feature>
<feature type="transmembrane region" description="Helical" evidence="5">
    <location>
        <begin position="32"/>
        <end position="60"/>
    </location>
</feature>
<comment type="subcellular location">
    <subcellularLocation>
        <location evidence="1">Membrane</location>
        <topology evidence="1">Multi-pass membrane protein</topology>
    </subcellularLocation>
</comment>
<sequence length="293" mass="29539">MDAGLLAAVAAAVVWGAYLFVLKRAFAGYPPAALTVAINVAAVSWFLAGTGLTVGFGDAAAGVSGLVAPRRAAVVAVTTLGTAAAFVLFLRAIDQGAVSYVAPINKIVPMFVLPLEVGLLGQVLAPVQVAGVVVTTLAVYVANYEPGGFFAPFARAARSRPAQLALASAACYAVADVGKRVALQEFSIPGTLWVPLLLAGVAVVLFPAALRSPFAVTRRDLPKFLAAGGLVAPGEHLTTVAFAALPASVAPPVINTQAIVAAVLGGVLLGERHFRLRLAAAVLAVAGVAMIAG</sequence>
<accession>A0A1X4GK54</accession>
<dbReference type="PANTHER" id="PTHR32322">
    <property type="entry name" value="INNER MEMBRANE TRANSPORTER"/>
    <property type="match status" value="1"/>
</dbReference>
<feature type="domain" description="EamA" evidence="6">
    <location>
        <begin position="4"/>
        <end position="143"/>
    </location>
</feature>
<evidence type="ECO:0000256" key="1">
    <source>
        <dbReference type="ARBA" id="ARBA00004141"/>
    </source>
</evidence>
<proteinExistence type="predicted"/>
<gene>
    <name evidence="7" type="ORF">B9H04_12645</name>
</gene>
<comment type="caution">
    <text evidence="7">The sequence shown here is derived from an EMBL/GenBank/DDBJ whole genome shotgun (WGS) entry which is preliminary data.</text>
</comment>
<evidence type="ECO:0000313" key="7">
    <source>
        <dbReference type="EMBL" id="OSO97564.1"/>
    </source>
</evidence>
<evidence type="ECO:0000256" key="3">
    <source>
        <dbReference type="ARBA" id="ARBA00022989"/>
    </source>
</evidence>
<feature type="domain" description="EamA" evidence="6">
    <location>
        <begin position="164"/>
        <end position="291"/>
    </location>
</feature>
<keyword evidence="2 5" id="KW-0812">Transmembrane</keyword>
<evidence type="ECO:0000256" key="2">
    <source>
        <dbReference type="ARBA" id="ARBA00022692"/>
    </source>
</evidence>
<feature type="transmembrane region" description="Helical" evidence="5">
    <location>
        <begin position="119"/>
        <end position="141"/>
    </location>
</feature>
<keyword evidence="4 5" id="KW-0472">Membrane</keyword>
<dbReference type="AlphaFoldDB" id="A0A1X4GK54"/>
<evidence type="ECO:0000259" key="6">
    <source>
        <dbReference type="Pfam" id="PF00892"/>
    </source>
</evidence>
<feature type="transmembrane region" description="Helical" evidence="5">
    <location>
        <begin position="72"/>
        <end position="93"/>
    </location>
</feature>
<dbReference type="GO" id="GO:0016020">
    <property type="term" value="C:membrane"/>
    <property type="evidence" value="ECO:0007669"/>
    <property type="project" value="UniProtKB-SubCell"/>
</dbReference>
<evidence type="ECO:0000256" key="5">
    <source>
        <dbReference type="SAM" id="Phobius"/>
    </source>
</evidence>
<dbReference type="PANTHER" id="PTHR32322:SF9">
    <property type="entry name" value="AMINO-ACID METABOLITE EFFLUX PUMP-RELATED"/>
    <property type="match status" value="1"/>
</dbReference>
<feature type="transmembrane region" description="Helical" evidence="5">
    <location>
        <begin position="190"/>
        <end position="212"/>
    </location>
</feature>
<protein>
    <submittedName>
        <fullName evidence="7">EamA family transporter</fullName>
    </submittedName>
</protein>
<dbReference type="Pfam" id="PF00892">
    <property type="entry name" value="EamA"/>
    <property type="match status" value="2"/>
</dbReference>
<dbReference type="eggNOG" id="arCOG00272">
    <property type="taxonomic scope" value="Archaea"/>
</dbReference>